<protein>
    <recommendedName>
        <fullName evidence="3">ShKT domain-containing protein</fullName>
    </recommendedName>
</protein>
<dbReference type="OrthoDB" id="568456at2759"/>
<evidence type="ECO:0000313" key="1">
    <source>
        <dbReference type="EMBL" id="KIY93009.1"/>
    </source>
</evidence>
<organism evidence="1 2">
    <name type="scientific">Monoraphidium neglectum</name>
    <dbReference type="NCBI Taxonomy" id="145388"/>
    <lineage>
        <taxon>Eukaryota</taxon>
        <taxon>Viridiplantae</taxon>
        <taxon>Chlorophyta</taxon>
        <taxon>core chlorophytes</taxon>
        <taxon>Chlorophyceae</taxon>
        <taxon>CS clade</taxon>
        <taxon>Sphaeropleales</taxon>
        <taxon>Selenastraceae</taxon>
        <taxon>Monoraphidium</taxon>
    </lineage>
</organism>
<proteinExistence type="predicted"/>
<dbReference type="EMBL" id="KK105119">
    <property type="protein sequence ID" value="KIY93009.1"/>
    <property type="molecule type" value="Genomic_DNA"/>
</dbReference>
<reference evidence="1 2" key="1">
    <citation type="journal article" date="2013" name="BMC Genomics">
        <title>Reconstruction of the lipid metabolism for the microalga Monoraphidium neglectum from its genome sequence reveals characteristics suitable for biofuel production.</title>
        <authorList>
            <person name="Bogen C."/>
            <person name="Al-Dilaimi A."/>
            <person name="Albersmeier A."/>
            <person name="Wichmann J."/>
            <person name="Grundmann M."/>
            <person name="Rupp O."/>
            <person name="Lauersen K.J."/>
            <person name="Blifernez-Klassen O."/>
            <person name="Kalinowski J."/>
            <person name="Goesmann A."/>
            <person name="Mussgnug J.H."/>
            <person name="Kruse O."/>
        </authorList>
    </citation>
    <scope>NUCLEOTIDE SEQUENCE [LARGE SCALE GENOMIC DNA]</scope>
    <source>
        <strain evidence="1 2">SAG 48.87</strain>
    </source>
</reference>
<dbReference type="RefSeq" id="XP_013892029.1">
    <property type="nucleotide sequence ID" value="XM_014036575.1"/>
</dbReference>
<name>A0A0D2LMH1_9CHLO</name>
<gene>
    <name evidence="1" type="ORF">MNEG_14955</name>
</gene>
<dbReference type="KEGG" id="mng:MNEG_14955"/>
<dbReference type="GeneID" id="25732568"/>
<accession>A0A0D2LMH1</accession>
<sequence length="166" mass="17436">MQQHLLIVCAGQVWTACHNVPRRVIAVAAVPELCTDKKPPGSNYTCAQQKKFGACEASWMLEGGFCADTCKRWPCATAVPPPPGPSGVPPGCTDVPPAGSNYSCAQQAEYGACDKDFMIRENACARTCGRPPCPAIFTAKLARAARNATTQAEEALGNATLPPSPS</sequence>
<keyword evidence="2" id="KW-1185">Reference proteome</keyword>
<evidence type="ECO:0000313" key="2">
    <source>
        <dbReference type="Proteomes" id="UP000054498"/>
    </source>
</evidence>
<dbReference type="AlphaFoldDB" id="A0A0D2LMH1"/>
<dbReference type="Proteomes" id="UP000054498">
    <property type="component" value="Unassembled WGS sequence"/>
</dbReference>
<evidence type="ECO:0008006" key="3">
    <source>
        <dbReference type="Google" id="ProtNLM"/>
    </source>
</evidence>